<accession>A0A8J7WTD7</accession>
<comment type="caution">
    <text evidence="5">The sequence shown here is derived from an EMBL/GenBank/DDBJ whole genome shotgun (WGS) entry which is preliminary data.</text>
</comment>
<gene>
    <name evidence="5" type="ORF">KGA66_25435</name>
</gene>
<evidence type="ECO:0000259" key="4">
    <source>
        <dbReference type="Pfam" id="PF13613"/>
    </source>
</evidence>
<dbReference type="Pfam" id="PF13613">
    <property type="entry name" value="HTH_Tnp_4"/>
    <property type="match status" value="1"/>
</dbReference>
<evidence type="ECO:0000259" key="3">
    <source>
        <dbReference type="Pfam" id="PF13359"/>
    </source>
</evidence>
<evidence type="ECO:0000313" key="6">
    <source>
        <dbReference type="Proteomes" id="UP000677913"/>
    </source>
</evidence>
<organism evidence="5 6">
    <name type="scientific">Actinocrinis puniceicyclus</name>
    <dbReference type="NCBI Taxonomy" id="977794"/>
    <lineage>
        <taxon>Bacteria</taxon>
        <taxon>Bacillati</taxon>
        <taxon>Actinomycetota</taxon>
        <taxon>Actinomycetes</taxon>
        <taxon>Catenulisporales</taxon>
        <taxon>Actinospicaceae</taxon>
        <taxon>Actinocrinis</taxon>
    </lineage>
</organism>
<dbReference type="EMBL" id="JAGSXH010000148">
    <property type="protein sequence ID" value="MBS2966410.1"/>
    <property type="molecule type" value="Genomic_DNA"/>
</dbReference>
<protein>
    <submittedName>
        <fullName evidence="5">Transposase</fullName>
    </submittedName>
</protein>
<sequence length="259" mass="28102">MRLDALTGLSDGQRIELLRRVAAHLGSSVITRSGGRPSALCLEGSVDLVCILLRTNLTQEQAASIFEVSQATASRRWDLLREVLADALDTLVPTVREVVGKGGSVLVDGFLAPTWDWKHVDGMYSDKHGEAGFNIQVAASIGGDVAAVGDPIPGARHDAHAFAASGLAAKLTDHDTLGDKGYQGHTTIHPIRKPPRAELSDHDQRFNASVSSIRAAVERANSHLQNWKILVTRFRPPLEKFPATLRAVVGLYYLKWAFE</sequence>
<keyword evidence="6" id="KW-1185">Reference proteome</keyword>
<evidence type="ECO:0000313" key="5">
    <source>
        <dbReference type="EMBL" id="MBS2966410.1"/>
    </source>
</evidence>
<dbReference type="AlphaFoldDB" id="A0A8J7WTD7"/>
<dbReference type="InterPro" id="IPR027806">
    <property type="entry name" value="HARBI1_dom"/>
</dbReference>
<evidence type="ECO:0000256" key="1">
    <source>
        <dbReference type="ARBA" id="ARBA00001968"/>
    </source>
</evidence>
<dbReference type="Pfam" id="PF13359">
    <property type="entry name" value="DDE_Tnp_4"/>
    <property type="match status" value="1"/>
</dbReference>
<evidence type="ECO:0000256" key="2">
    <source>
        <dbReference type="ARBA" id="ARBA00022723"/>
    </source>
</evidence>
<proteinExistence type="predicted"/>
<dbReference type="Proteomes" id="UP000677913">
    <property type="component" value="Unassembled WGS sequence"/>
</dbReference>
<dbReference type="InterPro" id="IPR027805">
    <property type="entry name" value="Transposase_HTH_dom"/>
</dbReference>
<name>A0A8J7WTD7_9ACTN</name>
<feature type="domain" description="Transposase Helix-turn-helix" evidence="4">
    <location>
        <begin position="53"/>
        <end position="88"/>
    </location>
</feature>
<keyword evidence="2" id="KW-0479">Metal-binding</keyword>
<reference evidence="5" key="1">
    <citation type="submission" date="2021-04" db="EMBL/GenBank/DDBJ databases">
        <title>Genome based classification of Actinospica acidithermotolerans sp. nov., an actinobacterium isolated from an Indonesian hot spring.</title>
        <authorList>
            <person name="Kusuma A.B."/>
            <person name="Putra K.E."/>
            <person name="Nafisah S."/>
            <person name="Loh J."/>
            <person name="Nouioui I."/>
            <person name="Goodfellow M."/>
        </authorList>
    </citation>
    <scope>NUCLEOTIDE SEQUENCE</scope>
    <source>
        <strain evidence="5">DSM 45618</strain>
    </source>
</reference>
<dbReference type="RefSeq" id="WP_211471452.1">
    <property type="nucleotide sequence ID" value="NZ_JAGSXH010000148.1"/>
</dbReference>
<feature type="domain" description="DDE Tnp4" evidence="3">
    <location>
        <begin position="118"/>
        <end position="251"/>
    </location>
</feature>
<comment type="cofactor">
    <cofactor evidence="1">
        <name>a divalent metal cation</name>
        <dbReference type="ChEBI" id="CHEBI:60240"/>
    </cofactor>
</comment>
<dbReference type="GO" id="GO:0046872">
    <property type="term" value="F:metal ion binding"/>
    <property type="evidence" value="ECO:0007669"/>
    <property type="project" value="UniProtKB-KW"/>
</dbReference>